<evidence type="ECO:0000259" key="1">
    <source>
        <dbReference type="SMART" id="SM00471"/>
    </source>
</evidence>
<evidence type="ECO:0000313" key="2">
    <source>
        <dbReference type="EMBL" id="WVX84196.1"/>
    </source>
</evidence>
<protein>
    <submittedName>
        <fullName evidence="2">HD domain-containing protein</fullName>
    </submittedName>
</protein>
<dbReference type="InterPro" id="IPR003607">
    <property type="entry name" value="HD/PDEase_dom"/>
</dbReference>
<proteinExistence type="predicted"/>
<dbReference type="Pfam" id="PF13328">
    <property type="entry name" value="HD_4"/>
    <property type="match status" value="1"/>
</dbReference>
<dbReference type="RefSeq" id="WP_338453069.1">
    <property type="nucleotide sequence ID" value="NZ_CP137640.1"/>
</dbReference>
<accession>A0ABZ2CM75</accession>
<gene>
    <name evidence="2" type="ORF">R4Z09_15080</name>
</gene>
<evidence type="ECO:0000313" key="3">
    <source>
        <dbReference type="Proteomes" id="UP001357223"/>
    </source>
</evidence>
<feature type="domain" description="HD/PDEase" evidence="1">
    <location>
        <begin position="23"/>
        <end position="130"/>
    </location>
</feature>
<name>A0ABZ2CM75_9BACI</name>
<dbReference type="Gene3D" id="1.10.3210.10">
    <property type="entry name" value="Hypothetical protein af1432"/>
    <property type="match status" value="1"/>
</dbReference>
<organism evidence="2 3">
    <name type="scientific">Niallia oryzisoli</name>
    <dbReference type="NCBI Taxonomy" id="1737571"/>
    <lineage>
        <taxon>Bacteria</taxon>
        <taxon>Bacillati</taxon>
        <taxon>Bacillota</taxon>
        <taxon>Bacilli</taxon>
        <taxon>Bacillales</taxon>
        <taxon>Bacillaceae</taxon>
        <taxon>Niallia</taxon>
    </lineage>
</organism>
<dbReference type="PANTHER" id="PTHR46246">
    <property type="entry name" value="GUANOSINE-3',5'-BIS(DIPHOSPHATE) 3'-PYROPHOSPHOHYDROLASE MESH1"/>
    <property type="match status" value="1"/>
</dbReference>
<keyword evidence="3" id="KW-1185">Reference proteome</keyword>
<dbReference type="Proteomes" id="UP001357223">
    <property type="component" value="Chromosome"/>
</dbReference>
<dbReference type="PANTHER" id="PTHR46246:SF1">
    <property type="entry name" value="GUANOSINE-3',5'-BIS(DIPHOSPHATE) 3'-PYROPHOSPHOHYDROLASE MESH1"/>
    <property type="match status" value="1"/>
</dbReference>
<sequence>MNLIDQAIMFAAKAHEGQTRKSSDIPYITHPFSVGMLLQKENCSDEVIAAGILHDTLEDTSATYEELKEQFGDSVAYLVRAASEHDKSLPWEERKKHTIERLKDATVEEVQITAADKLHNLRTIREDFKVIGEEVWNRFKRGKRDQHWYYANILKAIAPRRSKVKLIQELEKEVKIVFGTLDSPY</sequence>
<dbReference type="EMBL" id="CP137640">
    <property type="protein sequence ID" value="WVX84196.1"/>
    <property type="molecule type" value="Genomic_DNA"/>
</dbReference>
<dbReference type="SMART" id="SM00471">
    <property type="entry name" value="HDc"/>
    <property type="match status" value="1"/>
</dbReference>
<dbReference type="SUPFAM" id="SSF109604">
    <property type="entry name" value="HD-domain/PDEase-like"/>
    <property type="match status" value="1"/>
</dbReference>
<dbReference type="InterPro" id="IPR052194">
    <property type="entry name" value="MESH1"/>
</dbReference>
<reference evidence="2 3" key="1">
    <citation type="submission" date="2023-10" db="EMBL/GenBank/DDBJ databases">
        <title>Niallia locisalis sp.nov. isolated from a salt pond sample.</title>
        <authorList>
            <person name="Li X.-J."/>
            <person name="Dong L."/>
        </authorList>
    </citation>
    <scope>NUCLEOTIDE SEQUENCE [LARGE SCALE GENOMIC DNA]</scope>
    <source>
        <strain evidence="2 3">DSM 29761</strain>
    </source>
</reference>